<dbReference type="RefSeq" id="WP_183562657.1">
    <property type="nucleotide sequence ID" value="NZ_CBCSLB010000005.1"/>
</dbReference>
<evidence type="ECO:0000313" key="3">
    <source>
        <dbReference type="Proteomes" id="UP000518605"/>
    </source>
</evidence>
<dbReference type="AlphaFoldDB" id="A0A7W5C7K7"/>
<proteinExistence type="predicted"/>
<gene>
    <name evidence="2" type="ORF">FHS16_002646</name>
</gene>
<organism evidence="2 3">
    <name type="scientific">Paenibacillus endophyticus</name>
    <dbReference type="NCBI Taxonomy" id="1294268"/>
    <lineage>
        <taxon>Bacteria</taxon>
        <taxon>Bacillati</taxon>
        <taxon>Bacillota</taxon>
        <taxon>Bacilli</taxon>
        <taxon>Bacillales</taxon>
        <taxon>Paenibacillaceae</taxon>
        <taxon>Paenibacillus</taxon>
    </lineage>
</organism>
<name>A0A7W5C7K7_9BACL</name>
<reference evidence="2 3" key="1">
    <citation type="submission" date="2020-08" db="EMBL/GenBank/DDBJ databases">
        <title>Genomic Encyclopedia of Type Strains, Phase III (KMG-III): the genomes of soil and plant-associated and newly described type strains.</title>
        <authorList>
            <person name="Whitman W."/>
        </authorList>
    </citation>
    <scope>NUCLEOTIDE SEQUENCE [LARGE SCALE GENOMIC DNA]</scope>
    <source>
        <strain evidence="2 3">CECT 8234</strain>
    </source>
</reference>
<evidence type="ECO:0000313" key="2">
    <source>
        <dbReference type="EMBL" id="MBB3152596.1"/>
    </source>
</evidence>
<sequence length="49" mass="5326">MRNILMTVMMLVVVIVLFNTIIAQDTTGTSSQIETQGTAANTKISQMLP</sequence>
<protein>
    <submittedName>
        <fullName evidence="2">Uncharacterized protein</fullName>
    </submittedName>
</protein>
<dbReference type="Proteomes" id="UP000518605">
    <property type="component" value="Unassembled WGS sequence"/>
</dbReference>
<evidence type="ECO:0000256" key="1">
    <source>
        <dbReference type="SAM" id="MobiDB-lite"/>
    </source>
</evidence>
<keyword evidence="3" id="KW-1185">Reference proteome</keyword>
<dbReference type="EMBL" id="JACHXW010000006">
    <property type="protein sequence ID" value="MBB3152596.1"/>
    <property type="molecule type" value="Genomic_DNA"/>
</dbReference>
<comment type="caution">
    <text evidence="2">The sequence shown here is derived from an EMBL/GenBank/DDBJ whole genome shotgun (WGS) entry which is preliminary data.</text>
</comment>
<accession>A0A7W5C7K7</accession>
<feature type="region of interest" description="Disordered" evidence="1">
    <location>
        <begin position="27"/>
        <end position="49"/>
    </location>
</feature>